<dbReference type="InterPro" id="IPR036188">
    <property type="entry name" value="FAD/NAD-bd_sf"/>
</dbReference>
<dbReference type="SUPFAM" id="SSF51905">
    <property type="entry name" value="FAD/NAD(P)-binding domain"/>
    <property type="match status" value="1"/>
</dbReference>
<dbReference type="RefSeq" id="WP_093072099.1">
    <property type="nucleotide sequence ID" value="NZ_FOGV01000004.1"/>
</dbReference>
<evidence type="ECO:0000313" key="3">
    <source>
        <dbReference type="Proteomes" id="UP000199318"/>
    </source>
</evidence>
<evidence type="ECO:0000313" key="2">
    <source>
        <dbReference type="EMBL" id="SER69345.1"/>
    </source>
</evidence>
<reference evidence="3" key="1">
    <citation type="submission" date="2016-10" db="EMBL/GenBank/DDBJ databases">
        <authorList>
            <person name="de Groot N.N."/>
        </authorList>
    </citation>
    <scope>NUCLEOTIDE SEQUENCE [LARGE SCALE GENOMIC DNA]</scope>
    <source>
        <strain evidence="3">10nlg</strain>
    </source>
</reference>
<dbReference type="Gene3D" id="3.50.50.60">
    <property type="entry name" value="FAD/NAD(P)-binding domain"/>
    <property type="match status" value="1"/>
</dbReference>
<dbReference type="OrthoDB" id="370110at2"/>
<dbReference type="PANTHER" id="PTHR38663">
    <property type="match status" value="1"/>
</dbReference>
<keyword evidence="3" id="KW-1185">Reference proteome</keyword>
<gene>
    <name evidence="2" type="ORF">SAMN05444126_10472</name>
</gene>
<dbReference type="Proteomes" id="UP000199318">
    <property type="component" value="Unassembled WGS sequence"/>
</dbReference>
<accession>A0A1H9R9X9</accession>
<name>A0A1H9R9X9_9BACI</name>
<dbReference type="AlphaFoldDB" id="A0A1H9R9X9"/>
<dbReference type="STRING" id="1464123.SAMN05444126_10472"/>
<dbReference type="EMBL" id="FOGV01000004">
    <property type="protein sequence ID" value="SER69345.1"/>
    <property type="molecule type" value="Genomic_DNA"/>
</dbReference>
<protein>
    <submittedName>
        <fullName evidence="2">L-lysine 6-monooxygenase (NADPH-requiring)</fullName>
    </submittedName>
</protein>
<sequence>MYEWIIIGGGIHGCTVAAHLIKSGVCGPEDLLILDPHHQPLHKWKQQTKQIGMTYLRSPSVHHIAPDPFSLQHYAKKTNSEDFYGPYKRPSLALFNDHCDQIIAETGISSRFQTATVAGLDKTTNGWNIRTESNNTFSAAHTVIATGMGDHLAYPAWSEPFLHQENNMYHALDEHAPDASGLSPAVMIVGGGITAAHLSLKLSRLYPGQTTLVTRHPFRVHKFDSDPGWLGPKYLTRFAAIKNYQKRREQIQQERNRGSVTNELLVKVRKAVREEKLQHIQDDVVSAEHIRNQFYLQMNSKQTVTGKTLLLATGYQALRPKPAWLNKLFQDERLTCAACGNPILTPSLEWDHQLYVTGPLAELEIGPVARNIAGARKAAERIVKKAQKSPVLQ</sequence>
<feature type="domain" description="FAD-dependent urate hydroxylase HpyO/Asp monooxygenase CreE-like FAD/NAD(P)-binding" evidence="1">
    <location>
        <begin position="5"/>
        <end position="148"/>
    </location>
</feature>
<evidence type="ECO:0000259" key="1">
    <source>
        <dbReference type="Pfam" id="PF13454"/>
    </source>
</evidence>
<dbReference type="InterPro" id="IPR038732">
    <property type="entry name" value="HpyO/CreE_NAD-binding"/>
</dbReference>
<organism evidence="2 3">
    <name type="scientific">Salisediminibacterium halotolerans</name>
    <dbReference type="NCBI Taxonomy" id="517425"/>
    <lineage>
        <taxon>Bacteria</taxon>
        <taxon>Bacillati</taxon>
        <taxon>Bacillota</taxon>
        <taxon>Bacilli</taxon>
        <taxon>Bacillales</taxon>
        <taxon>Bacillaceae</taxon>
        <taxon>Salisediminibacterium</taxon>
    </lineage>
</organism>
<proteinExistence type="predicted"/>
<dbReference type="PANTHER" id="PTHR38663:SF1">
    <property type="entry name" value="L-ORNITHINE N(5)-MONOOXYGENASE"/>
    <property type="match status" value="1"/>
</dbReference>
<dbReference type="Pfam" id="PF13454">
    <property type="entry name" value="NAD_binding_9"/>
    <property type="match status" value="1"/>
</dbReference>
<comment type="caution">
    <text evidence="2">The sequence shown here is derived from an EMBL/GenBank/DDBJ whole genome shotgun (WGS) entry which is preliminary data.</text>
</comment>